<evidence type="ECO:0000313" key="2">
    <source>
        <dbReference type="Proteomes" id="UP000735541"/>
    </source>
</evidence>
<sequence>MDHTFDVPPADRELLQRVVAGRGLGCWVLNGEKPDLTSGRDLYALDEGA</sequence>
<name>A0ABS6TU56_STRHA</name>
<accession>A0ABS6TU56</accession>
<dbReference type="Proteomes" id="UP000735541">
    <property type="component" value="Unassembled WGS sequence"/>
</dbReference>
<keyword evidence="2" id="KW-1185">Reference proteome</keyword>
<evidence type="ECO:0000313" key="1">
    <source>
        <dbReference type="EMBL" id="MBV7671772.1"/>
    </source>
</evidence>
<reference evidence="1 2" key="1">
    <citation type="submission" date="2021-07" db="EMBL/GenBank/DDBJ databases">
        <title>Sequencing Streptomyces halstedii LGO-A4 genome an citrus endophytic actinomycete.</title>
        <authorList>
            <person name="Samborskyy M."/>
            <person name="Scott N."/>
            <person name="Deglau R."/>
            <person name="Dickens S."/>
            <person name="Oliveira L.G."/>
        </authorList>
    </citation>
    <scope>NUCLEOTIDE SEQUENCE [LARGE SCALE GENOMIC DNA]</scope>
    <source>
        <strain evidence="1 2">LGO-A4</strain>
    </source>
</reference>
<proteinExistence type="predicted"/>
<evidence type="ECO:0008006" key="3">
    <source>
        <dbReference type="Google" id="ProtNLM"/>
    </source>
</evidence>
<protein>
    <recommendedName>
        <fullName evidence="3">GNAT family N-acetyltransferase</fullName>
    </recommendedName>
</protein>
<gene>
    <name evidence="1" type="ORF">STHAL_20195</name>
</gene>
<comment type="caution">
    <text evidence="1">The sequence shown here is derived from an EMBL/GenBank/DDBJ whole genome shotgun (WGS) entry which is preliminary data.</text>
</comment>
<dbReference type="RefSeq" id="WP_228870488.1">
    <property type="nucleotide sequence ID" value="NZ_JAHUVW010000001.1"/>
</dbReference>
<organism evidence="1 2">
    <name type="scientific">Streptomyces halstedii</name>
    <dbReference type="NCBI Taxonomy" id="1944"/>
    <lineage>
        <taxon>Bacteria</taxon>
        <taxon>Bacillati</taxon>
        <taxon>Actinomycetota</taxon>
        <taxon>Actinomycetes</taxon>
        <taxon>Kitasatosporales</taxon>
        <taxon>Streptomycetaceae</taxon>
        <taxon>Streptomyces</taxon>
    </lineage>
</organism>
<dbReference type="EMBL" id="JAHUVW010000001">
    <property type="protein sequence ID" value="MBV7671772.1"/>
    <property type="molecule type" value="Genomic_DNA"/>
</dbReference>